<sequence length="139" mass="15898">MSNKAKFKWDDQLTDYAKGDLDNFQRGWEEVDEVYYPLNIGLSLGSCADISSYAYAHEGVANRDDLDLTTMTKPRDFDVRRLPLDAVPQTAKSGDYGVFVVKYLECLLADIPVSNIVDDVMQHSRDKLYVDLFYQNIEL</sequence>
<reference evidence="6" key="1">
    <citation type="submission" date="2016-06" db="EMBL/GenBank/DDBJ databases">
        <title>Parallel loss of symbiosis genes in relatives of nitrogen-fixing non-legume Parasponia.</title>
        <authorList>
            <person name="Van Velzen R."/>
            <person name="Holmer R."/>
            <person name="Bu F."/>
            <person name="Rutten L."/>
            <person name="Van Zeijl A."/>
            <person name="Liu W."/>
            <person name="Santuari L."/>
            <person name="Cao Q."/>
            <person name="Sharma T."/>
            <person name="Shen D."/>
            <person name="Roswanjaya Y."/>
            <person name="Wardhani T."/>
            <person name="Kalhor M.S."/>
            <person name="Jansen J."/>
            <person name="Van den Hoogen J."/>
            <person name="Gungor B."/>
            <person name="Hartog M."/>
            <person name="Hontelez J."/>
            <person name="Verver J."/>
            <person name="Yang W.-C."/>
            <person name="Schijlen E."/>
            <person name="Repin R."/>
            <person name="Schilthuizen M."/>
            <person name="Schranz E."/>
            <person name="Heidstra R."/>
            <person name="Miyata K."/>
            <person name="Fedorova E."/>
            <person name="Kohlen W."/>
            <person name="Bisseling T."/>
            <person name="Smit S."/>
            <person name="Geurts R."/>
        </authorList>
    </citation>
    <scope>NUCLEOTIDE SEQUENCE [LARGE SCALE GENOMIC DNA]</scope>
    <source>
        <strain evidence="6">cv. RG33-2</strain>
    </source>
</reference>
<gene>
    <name evidence="5" type="ORF">TorRG33x02_100040</name>
</gene>
<comment type="caution">
    <text evidence="5">The sequence shown here is derived from an EMBL/GenBank/DDBJ whole genome shotgun (WGS) entry which is preliminary data.</text>
</comment>
<keyword evidence="6" id="KW-1185">Reference proteome</keyword>
<comment type="similarity">
    <text evidence="1">Belongs to the peptidase C48 family.</text>
</comment>
<organism evidence="5 6">
    <name type="scientific">Trema orientale</name>
    <name type="common">Charcoal tree</name>
    <name type="synonym">Celtis orientalis</name>
    <dbReference type="NCBI Taxonomy" id="63057"/>
    <lineage>
        <taxon>Eukaryota</taxon>
        <taxon>Viridiplantae</taxon>
        <taxon>Streptophyta</taxon>
        <taxon>Embryophyta</taxon>
        <taxon>Tracheophyta</taxon>
        <taxon>Spermatophyta</taxon>
        <taxon>Magnoliopsida</taxon>
        <taxon>eudicotyledons</taxon>
        <taxon>Gunneridae</taxon>
        <taxon>Pentapetalae</taxon>
        <taxon>rosids</taxon>
        <taxon>fabids</taxon>
        <taxon>Rosales</taxon>
        <taxon>Cannabaceae</taxon>
        <taxon>Trema</taxon>
    </lineage>
</organism>
<evidence type="ECO:0000313" key="6">
    <source>
        <dbReference type="Proteomes" id="UP000237000"/>
    </source>
</evidence>
<dbReference type="GO" id="GO:0006508">
    <property type="term" value="P:proteolysis"/>
    <property type="evidence" value="ECO:0007669"/>
    <property type="project" value="UniProtKB-KW"/>
</dbReference>
<evidence type="ECO:0000313" key="5">
    <source>
        <dbReference type="EMBL" id="PON94266.1"/>
    </source>
</evidence>
<dbReference type="EMBL" id="JXTC01000053">
    <property type="protein sequence ID" value="PON94266.1"/>
    <property type="molecule type" value="Genomic_DNA"/>
</dbReference>
<evidence type="ECO:0000256" key="1">
    <source>
        <dbReference type="ARBA" id="ARBA00005234"/>
    </source>
</evidence>
<dbReference type="Gene3D" id="3.40.395.10">
    <property type="entry name" value="Adenoviral Proteinase, Chain A"/>
    <property type="match status" value="1"/>
</dbReference>
<proteinExistence type="inferred from homology"/>
<protein>
    <submittedName>
        <fullName evidence="5">Ulp1 protease family, C-terminal catalytic domain containing protein</fullName>
    </submittedName>
</protein>
<dbReference type="InterPro" id="IPR038765">
    <property type="entry name" value="Papain-like_cys_pep_sf"/>
</dbReference>
<dbReference type="AlphaFoldDB" id="A0A2P5F911"/>
<dbReference type="SUPFAM" id="SSF54001">
    <property type="entry name" value="Cysteine proteinases"/>
    <property type="match status" value="1"/>
</dbReference>
<keyword evidence="2 5" id="KW-0645">Protease</keyword>
<dbReference type="OrthoDB" id="1680482at2759"/>
<evidence type="ECO:0000256" key="2">
    <source>
        <dbReference type="ARBA" id="ARBA00022670"/>
    </source>
</evidence>
<evidence type="ECO:0000256" key="3">
    <source>
        <dbReference type="ARBA" id="ARBA00022801"/>
    </source>
</evidence>
<dbReference type="InParanoid" id="A0A2P5F911"/>
<dbReference type="Proteomes" id="UP000237000">
    <property type="component" value="Unassembled WGS sequence"/>
</dbReference>
<dbReference type="Pfam" id="PF02902">
    <property type="entry name" value="Peptidase_C48"/>
    <property type="match status" value="1"/>
</dbReference>
<name>A0A2P5F911_TREOI</name>
<dbReference type="GO" id="GO:0008234">
    <property type="term" value="F:cysteine-type peptidase activity"/>
    <property type="evidence" value="ECO:0007669"/>
    <property type="project" value="InterPro"/>
</dbReference>
<evidence type="ECO:0000259" key="4">
    <source>
        <dbReference type="Pfam" id="PF02902"/>
    </source>
</evidence>
<dbReference type="InterPro" id="IPR003653">
    <property type="entry name" value="Peptidase_C48_C"/>
</dbReference>
<feature type="domain" description="Ubiquitin-like protease family profile" evidence="4">
    <location>
        <begin position="78"/>
        <end position="133"/>
    </location>
</feature>
<accession>A0A2P5F911</accession>
<keyword evidence="3" id="KW-0378">Hydrolase</keyword>